<feature type="compositionally biased region" description="Gly residues" evidence="3">
    <location>
        <begin position="35"/>
        <end position="48"/>
    </location>
</feature>
<dbReference type="InterPro" id="IPR002645">
    <property type="entry name" value="STAS_dom"/>
</dbReference>
<dbReference type="CDD" id="cd07043">
    <property type="entry name" value="STAS_anti-anti-sigma_factors"/>
    <property type="match status" value="1"/>
</dbReference>
<dbReference type="OrthoDB" id="3622319at2"/>
<organism evidence="5 6">
    <name type="scientific">Actinomadura syzygii</name>
    <dbReference type="NCBI Taxonomy" id="1427538"/>
    <lineage>
        <taxon>Bacteria</taxon>
        <taxon>Bacillati</taxon>
        <taxon>Actinomycetota</taxon>
        <taxon>Actinomycetes</taxon>
        <taxon>Streptosporangiales</taxon>
        <taxon>Thermomonosporaceae</taxon>
        <taxon>Actinomadura</taxon>
    </lineage>
</organism>
<dbReference type="Pfam" id="PF01740">
    <property type="entry name" value="STAS"/>
    <property type="match status" value="1"/>
</dbReference>
<evidence type="ECO:0000256" key="3">
    <source>
        <dbReference type="SAM" id="MobiDB-lite"/>
    </source>
</evidence>
<evidence type="ECO:0000313" key="6">
    <source>
        <dbReference type="Proteomes" id="UP000322634"/>
    </source>
</evidence>
<evidence type="ECO:0000256" key="1">
    <source>
        <dbReference type="ARBA" id="ARBA00009013"/>
    </source>
</evidence>
<dbReference type="AlphaFoldDB" id="A0A5D0TNB1"/>
<comment type="similarity">
    <text evidence="1 2">Belongs to the anti-sigma-factor antagonist family.</text>
</comment>
<accession>A0A5D0TNB1</accession>
<dbReference type="GO" id="GO:0043856">
    <property type="term" value="F:anti-sigma factor antagonist activity"/>
    <property type="evidence" value="ECO:0007669"/>
    <property type="project" value="InterPro"/>
</dbReference>
<dbReference type="PANTHER" id="PTHR33495:SF2">
    <property type="entry name" value="ANTI-SIGMA FACTOR ANTAGONIST TM_1081-RELATED"/>
    <property type="match status" value="1"/>
</dbReference>
<gene>
    <name evidence="5" type="ORF">FXF65_41715</name>
</gene>
<evidence type="ECO:0000256" key="2">
    <source>
        <dbReference type="RuleBase" id="RU003749"/>
    </source>
</evidence>
<dbReference type="PANTHER" id="PTHR33495">
    <property type="entry name" value="ANTI-SIGMA FACTOR ANTAGONIST TM_1081-RELATED-RELATED"/>
    <property type="match status" value="1"/>
</dbReference>
<dbReference type="InterPro" id="IPR036513">
    <property type="entry name" value="STAS_dom_sf"/>
</dbReference>
<keyword evidence="6" id="KW-1185">Reference proteome</keyword>
<protein>
    <recommendedName>
        <fullName evidence="2">Anti-sigma factor antagonist</fullName>
    </recommendedName>
</protein>
<dbReference type="EMBL" id="VSFF01000020">
    <property type="protein sequence ID" value="TYC07781.1"/>
    <property type="molecule type" value="Genomic_DNA"/>
</dbReference>
<dbReference type="Proteomes" id="UP000322634">
    <property type="component" value="Unassembled WGS sequence"/>
</dbReference>
<sequence length="182" mass="18393">MTEETWPPRRAGRRGPDVRCAPRAVAAAPGASGARAGGDRGPAGRVPGGLAAGTVASAAPSTAELRVEVALRHGDTAVVAVAGEIDLHTADTLRARLVELHGTGMRRLVADFAAVPFCDAAGLGALVAAHNQVSATGGEIALAGVRPAQLRLLRITGLDRLFAVHADVPDALAGHDSPSTSR</sequence>
<reference evidence="5 6" key="1">
    <citation type="submission" date="2019-08" db="EMBL/GenBank/DDBJ databases">
        <title>Actinomadura sp. nov. CYP1-5 isolated from mountain soil.</title>
        <authorList>
            <person name="Songsumanus A."/>
            <person name="Kuncharoen N."/>
            <person name="Kudo T."/>
            <person name="Yuki M."/>
            <person name="Igarashi Y."/>
            <person name="Tanasupawat S."/>
        </authorList>
    </citation>
    <scope>NUCLEOTIDE SEQUENCE [LARGE SCALE GENOMIC DNA]</scope>
    <source>
        <strain evidence="5 6">GKU157</strain>
    </source>
</reference>
<proteinExistence type="inferred from homology"/>
<evidence type="ECO:0000313" key="5">
    <source>
        <dbReference type="EMBL" id="TYC07781.1"/>
    </source>
</evidence>
<feature type="compositionally biased region" description="Low complexity" evidence="3">
    <location>
        <begin position="24"/>
        <end position="34"/>
    </location>
</feature>
<dbReference type="SUPFAM" id="SSF52091">
    <property type="entry name" value="SpoIIaa-like"/>
    <property type="match status" value="1"/>
</dbReference>
<dbReference type="Gene3D" id="3.30.750.24">
    <property type="entry name" value="STAS domain"/>
    <property type="match status" value="1"/>
</dbReference>
<feature type="region of interest" description="Disordered" evidence="3">
    <location>
        <begin position="24"/>
        <end position="48"/>
    </location>
</feature>
<comment type="caution">
    <text evidence="5">The sequence shown here is derived from an EMBL/GenBank/DDBJ whole genome shotgun (WGS) entry which is preliminary data.</text>
</comment>
<name>A0A5D0TNB1_9ACTN</name>
<feature type="domain" description="STAS" evidence="4">
    <location>
        <begin position="75"/>
        <end position="175"/>
    </location>
</feature>
<evidence type="ECO:0000259" key="4">
    <source>
        <dbReference type="PROSITE" id="PS50801"/>
    </source>
</evidence>
<dbReference type="NCBIfam" id="TIGR00377">
    <property type="entry name" value="ant_ant_sig"/>
    <property type="match status" value="1"/>
</dbReference>
<dbReference type="InterPro" id="IPR003658">
    <property type="entry name" value="Anti-sigma_ant"/>
</dbReference>
<dbReference type="PROSITE" id="PS50801">
    <property type="entry name" value="STAS"/>
    <property type="match status" value="1"/>
</dbReference>